<sequence>MPPSATLSTHGLFCKFLRMPELTRPGKPTESWQRSITLMWIHLQKPRIIFRKLSVLSPLSPVRTRTWTRPHC</sequence>
<evidence type="ECO:0000313" key="2">
    <source>
        <dbReference type="Proteomes" id="UP000649617"/>
    </source>
</evidence>
<reference evidence="1" key="1">
    <citation type="submission" date="2021-02" db="EMBL/GenBank/DDBJ databases">
        <authorList>
            <person name="Dougan E. K."/>
            <person name="Rhodes N."/>
            <person name="Thang M."/>
            <person name="Chan C."/>
        </authorList>
    </citation>
    <scope>NUCLEOTIDE SEQUENCE</scope>
</reference>
<keyword evidence="2" id="KW-1185">Reference proteome</keyword>
<dbReference type="Proteomes" id="UP000649617">
    <property type="component" value="Unassembled WGS sequence"/>
</dbReference>
<dbReference type="AlphaFoldDB" id="A0A812WF98"/>
<name>A0A812WF98_SYMPI</name>
<evidence type="ECO:0000313" key="1">
    <source>
        <dbReference type="EMBL" id="CAE7682247.1"/>
    </source>
</evidence>
<comment type="caution">
    <text evidence="1">The sequence shown here is derived from an EMBL/GenBank/DDBJ whole genome shotgun (WGS) entry which is preliminary data.</text>
</comment>
<organism evidence="1 2">
    <name type="scientific">Symbiodinium pilosum</name>
    <name type="common">Dinoflagellate</name>
    <dbReference type="NCBI Taxonomy" id="2952"/>
    <lineage>
        <taxon>Eukaryota</taxon>
        <taxon>Sar</taxon>
        <taxon>Alveolata</taxon>
        <taxon>Dinophyceae</taxon>
        <taxon>Suessiales</taxon>
        <taxon>Symbiodiniaceae</taxon>
        <taxon>Symbiodinium</taxon>
    </lineage>
</organism>
<dbReference type="OrthoDB" id="10383484at2759"/>
<gene>
    <name evidence="1" type="ORF">SPIL2461_LOCUS19014</name>
</gene>
<protein>
    <submittedName>
        <fullName evidence="1">Uncharacterized protein</fullName>
    </submittedName>
</protein>
<proteinExistence type="predicted"/>
<dbReference type="EMBL" id="CAJNIZ010044227">
    <property type="protein sequence ID" value="CAE7682247.1"/>
    <property type="molecule type" value="Genomic_DNA"/>
</dbReference>
<accession>A0A812WF98</accession>